<keyword evidence="2" id="KW-1133">Transmembrane helix</keyword>
<keyword evidence="2" id="KW-0812">Transmembrane</keyword>
<sequence length="117" mass="13231">MSDKKKHRGRIQAQGDGLEASENWSQDEPLSAQDGLKLLEKLRSKIPEKEAKTREKEFEKAADLIRRAGENGGIDAKFSQTFKTKGTNHVRVDIEILGGRAFVTLRLIVFVLIWLLN</sequence>
<proteinExistence type="predicted"/>
<evidence type="ECO:0000256" key="2">
    <source>
        <dbReference type="SAM" id="Phobius"/>
    </source>
</evidence>
<accession>F4L6R1</accession>
<dbReference type="Proteomes" id="UP000008461">
    <property type="component" value="Chromosome"/>
</dbReference>
<dbReference type="HOGENOM" id="CLU_2180102_0_0_10"/>
<dbReference type="OrthoDB" id="1495176at2"/>
<keyword evidence="2" id="KW-0472">Membrane</keyword>
<dbReference type="KEGG" id="hhy:Halhy_3029"/>
<dbReference type="EMBL" id="CP002691">
    <property type="protein sequence ID" value="AEE50892.1"/>
    <property type="molecule type" value="Genomic_DNA"/>
</dbReference>
<gene>
    <name evidence="3" type="ordered locus">Halhy_3029</name>
</gene>
<dbReference type="STRING" id="760192.Halhy_3029"/>
<evidence type="ECO:0000313" key="3">
    <source>
        <dbReference type="EMBL" id="AEE50892.1"/>
    </source>
</evidence>
<reference evidence="3 4" key="1">
    <citation type="journal article" date="2011" name="Stand. Genomic Sci.">
        <title>Complete genome sequence of Haliscomenobacter hydrossis type strain (O).</title>
        <authorList>
            <consortium name="US DOE Joint Genome Institute (JGI-PGF)"/>
            <person name="Daligault H."/>
            <person name="Lapidus A."/>
            <person name="Zeytun A."/>
            <person name="Nolan M."/>
            <person name="Lucas S."/>
            <person name="Del Rio T.G."/>
            <person name="Tice H."/>
            <person name="Cheng J.F."/>
            <person name="Tapia R."/>
            <person name="Han C."/>
            <person name="Goodwin L."/>
            <person name="Pitluck S."/>
            <person name="Liolios K."/>
            <person name="Pagani I."/>
            <person name="Ivanova N."/>
            <person name="Huntemann M."/>
            <person name="Mavromatis K."/>
            <person name="Mikhailova N."/>
            <person name="Pati A."/>
            <person name="Chen A."/>
            <person name="Palaniappan K."/>
            <person name="Land M."/>
            <person name="Hauser L."/>
            <person name="Brambilla E.M."/>
            <person name="Rohde M."/>
            <person name="Verbarg S."/>
            <person name="Goker M."/>
            <person name="Bristow J."/>
            <person name="Eisen J.A."/>
            <person name="Markowitz V."/>
            <person name="Hugenholtz P."/>
            <person name="Kyrpides N.C."/>
            <person name="Klenk H.P."/>
            <person name="Woyke T."/>
        </authorList>
    </citation>
    <scope>NUCLEOTIDE SEQUENCE [LARGE SCALE GENOMIC DNA]</scope>
    <source>
        <strain evidence="4">ATCC 27775 / DSM 1100 / LMG 10767 / O</strain>
    </source>
</reference>
<dbReference type="RefSeq" id="WP_013765435.1">
    <property type="nucleotide sequence ID" value="NC_015510.1"/>
</dbReference>
<keyword evidence="4" id="KW-1185">Reference proteome</keyword>
<feature type="compositionally biased region" description="Basic residues" evidence="1">
    <location>
        <begin position="1"/>
        <end position="10"/>
    </location>
</feature>
<dbReference type="AlphaFoldDB" id="F4L6R1"/>
<feature type="transmembrane region" description="Helical" evidence="2">
    <location>
        <begin position="97"/>
        <end position="116"/>
    </location>
</feature>
<dbReference type="eggNOG" id="COG2044">
    <property type="taxonomic scope" value="Bacteria"/>
</dbReference>
<organism evidence="3 4">
    <name type="scientific">Haliscomenobacter hydrossis (strain ATCC 27775 / DSM 1100 / LMG 10767 / O)</name>
    <dbReference type="NCBI Taxonomy" id="760192"/>
    <lineage>
        <taxon>Bacteria</taxon>
        <taxon>Pseudomonadati</taxon>
        <taxon>Bacteroidota</taxon>
        <taxon>Saprospiria</taxon>
        <taxon>Saprospirales</taxon>
        <taxon>Haliscomenobacteraceae</taxon>
        <taxon>Haliscomenobacter</taxon>
    </lineage>
</organism>
<name>F4L6R1_HALH1</name>
<evidence type="ECO:0000256" key="1">
    <source>
        <dbReference type="SAM" id="MobiDB-lite"/>
    </source>
</evidence>
<evidence type="ECO:0000313" key="4">
    <source>
        <dbReference type="Proteomes" id="UP000008461"/>
    </source>
</evidence>
<protein>
    <submittedName>
        <fullName evidence="3">Uncharacterized protein</fullName>
    </submittedName>
</protein>
<feature type="region of interest" description="Disordered" evidence="1">
    <location>
        <begin position="1"/>
        <end position="29"/>
    </location>
</feature>
<reference key="2">
    <citation type="submission" date="2011-04" db="EMBL/GenBank/DDBJ databases">
        <title>Complete sequence of chromosome of Haliscomenobacter hydrossis DSM 1100.</title>
        <authorList>
            <consortium name="US DOE Joint Genome Institute (JGI-PGF)"/>
            <person name="Lucas S."/>
            <person name="Han J."/>
            <person name="Lapidus A."/>
            <person name="Bruce D."/>
            <person name="Goodwin L."/>
            <person name="Pitluck S."/>
            <person name="Peters L."/>
            <person name="Kyrpides N."/>
            <person name="Mavromatis K."/>
            <person name="Ivanova N."/>
            <person name="Ovchinnikova G."/>
            <person name="Pagani I."/>
            <person name="Daligault H."/>
            <person name="Detter J.C."/>
            <person name="Han C."/>
            <person name="Land M."/>
            <person name="Hauser L."/>
            <person name="Markowitz V."/>
            <person name="Cheng J.-F."/>
            <person name="Hugenholtz P."/>
            <person name="Woyke T."/>
            <person name="Wu D."/>
            <person name="Verbarg S."/>
            <person name="Frueling A."/>
            <person name="Brambilla E."/>
            <person name="Klenk H.-P."/>
            <person name="Eisen J.A."/>
        </authorList>
    </citation>
    <scope>NUCLEOTIDE SEQUENCE</scope>
    <source>
        <strain>DSM 1100</strain>
    </source>
</reference>